<dbReference type="PANTHER" id="PTHR37531:SF1">
    <property type="entry name" value="HEME EXPORTER PROTEIN D"/>
    <property type="match status" value="1"/>
</dbReference>
<organism evidence="14 15">
    <name type="scientific">Thalassotalea euphylliae</name>
    <dbReference type="NCBI Taxonomy" id="1655234"/>
    <lineage>
        <taxon>Bacteria</taxon>
        <taxon>Pseudomonadati</taxon>
        <taxon>Pseudomonadota</taxon>
        <taxon>Gammaproteobacteria</taxon>
        <taxon>Alteromonadales</taxon>
        <taxon>Colwelliaceae</taxon>
        <taxon>Thalassotalea</taxon>
    </lineage>
</organism>
<gene>
    <name evidence="14" type="primary">ccmD</name>
    <name evidence="14" type="ORF">DXX93_17770</name>
</gene>
<evidence type="ECO:0000256" key="5">
    <source>
        <dbReference type="ARBA" id="ARBA00022448"/>
    </source>
</evidence>
<feature type="transmembrane region" description="Helical" evidence="12">
    <location>
        <begin position="12"/>
        <end position="35"/>
    </location>
</feature>
<dbReference type="InterPro" id="IPR052075">
    <property type="entry name" value="Heme_exporter_D"/>
</dbReference>
<dbReference type="AlphaFoldDB" id="A0A3E0TV41"/>
<keyword evidence="9 12" id="KW-0201">Cytochrome c-type biogenesis</keyword>
<comment type="similarity">
    <text evidence="3 12">Belongs to the CcmD/CycX/HelD family.</text>
</comment>
<feature type="compositionally biased region" description="Low complexity" evidence="13">
    <location>
        <begin position="69"/>
        <end position="79"/>
    </location>
</feature>
<keyword evidence="10 12" id="KW-1133">Transmembrane helix</keyword>
<dbReference type="GO" id="GO:0017004">
    <property type="term" value="P:cytochrome complex assembly"/>
    <property type="evidence" value="ECO:0007669"/>
    <property type="project" value="UniProtKB-KW"/>
</dbReference>
<keyword evidence="5 12" id="KW-0813">Transport</keyword>
<dbReference type="GO" id="GO:0015886">
    <property type="term" value="P:heme transport"/>
    <property type="evidence" value="ECO:0007669"/>
    <property type="project" value="InterPro"/>
</dbReference>
<accession>A0A3E0TV41</accession>
<comment type="function">
    <text evidence="1 12">Required for the export of heme to the periplasm for the biogenesis of c-type cytochromes.</text>
</comment>
<comment type="subcellular location">
    <subcellularLocation>
        <location evidence="2 12">Cell inner membrane</location>
        <topology evidence="2 12">Single-pass membrane protein</topology>
    </subcellularLocation>
</comment>
<keyword evidence="7 12" id="KW-0997">Cell inner membrane</keyword>
<keyword evidence="11 12" id="KW-0472">Membrane</keyword>
<dbReference type="Proteomes" id="UP000256478">
    <property type="component" value="Unassembled WGS sequence"/>
</dbReference>
<evidence type="ECO:0000256" key="1">
    <source>
        <dbReference type="ARBA" id="ARBA00002442"/>
    </source>
</evidence>
<keyword evidence="6 12" id="KW-1003">Cell membrane</keyword>
<dbReference type="PANTHER" id="PTHR37531">
    <property type="entry name" value="HEME EXPORTER PROTEIN D"/>
    <property type="match status" value="1"/>
</dbReference>
<reference evidence="14 15" key="1">
    <citation type="submission" date="2018-08" db="EMBL/GenBank/DDBJ databases">
        <title>Thalassotalea euphylliae genome.</title>
        <authorList>
            <person name="Summers S."/>
            <person name="Rice S.A."/>
            <person name="Freckelton M.L."/>
            <person name="Nedved B.T."/>
            <person name="Hadfield M.G."/>
        </authorList>
    </citation>
    <scope>NUCLEOTIDE SEQUENCE [LARGE SCALE GENOMIC DNA]</scope>
    <source>
        <strain evidence="14 15">H1</strain>
    </source>
</reference>
<evidence type="ECO:0000256" key="9">
    <source>
        <dbReference type="ARBA" id="ARBA00022748"/>
    </source>
</evidence>
<evidence type="ECO:0000256" key="7">
    <source>
        <dbReference type="ARBA" id="ARBA00022519"/>
    </source>
</evidence>
<evidence type="ECO:0000313" key="14">
    <source>
        <dbReference type="EMBL" id="REL28233.1"/>
    </source>
</evidence>
<feature type="region of interest" description="Disordered" evidence="13">
    <location>
        <begin position="69"/>
        <end position="90"/>
    </location>
</feature>
<dbReference type="EMBL" id="QUOU01000001">
    <property type="protein sequence ID" value="REL28233.1"/>
    <property type="molecule type" value="Genomic_DNA"/>
</dbReference>
<comment type="caution">
    <text evidence="14">The sequence shown here is derived from an EMBL/GenBank/DDBJ whole genome shotgun (WGS) entry which is preliminary data.</text>
</comment>
<evidence type="ECO:0000256" key="11">
    <source>
        <dbReference type="ARBA" id="ARBA00023136"/>
    </source>
</evidence>
<sequence length="90" mass="9997">MQFDNFSAFIDMGGYGFFVWLSYGASIALFILLILSSINASKSIKGQIASQIKREQKLKLAAEQQQAAQQANKRAQQASKAEHQEVENES</sequence>
<evidence type="ECO:0000256" key="12">
    <source>
        <dbReference type="RuleBase" id="RU363101"/>
    </source>
</evidence>
<dbReference type="GO" id="GO:1903607">
    <property type="term" value="P:cytochrome c biosynthetic process"/>
    <property type="evidence" value="ECO:0007669"/>
    <property type="project" value="TreeGrafter"/>
</dbReference>
<evidence type="ECO:0000256" key="3">
    <source>
        <dbReference type="ARBA" id="ARBA00008741"/>
    </source>
</evidence>
<dbReference type="GO" id="GO:0005886">
    <property type="term" value="C:plasma membrane"/>
    <property type="evidence" value="ECO:0007669"/>
    <property type="project" value="UniProtKB-SubCell"/>
</dbReference>
<evidence type="ECO:0000256" key="6">
    <source>
        <dbReference type="ARBA" id="ARBA00022475"/>
    </source>
</evidence>
<evidence type="ECO:0000256" key="8">
    <source>
        <dbReference type="ARBA" id="ARBA00022692"/>
    </source>
</evidence>
<evidence type="ECO:0000256" key="13">
    <source>
        <dbReference type="SAM" id="MobiDB-lite"/>
    </source>
</evidence>
<proteinExistence type="inferred from homology"/>
<name>A0A3E0TV41_9GAMM</name>
<dbReference type="InterPro" id="IPR007078">
    <property type="entry name" value="Haem_export_protD_CcmD"/>
</dbReference>
<dbReference type="Pfam" id="PF04995">
    <property type="entry name" value="CcmD"/>
    <property type="match status" value="1"/>
</dbReference>
<keyword evidence="8 12" id="KW-0812">Transmembrane</keyword>
<evidence type="ECO:0000313" key="15">
    <source>
        <dbReference type="Proteomes" id="UP000256478"/>
    </source>
</evidence>
<dbReference type="NCBIfam" id="TIGR03141">
    <property type="entry name" value="cytochro_ccmD"/>
    <property type="match status" value="1"/>
</dbReference>
<evidence type="ECO:0000256" key="2">
    <source>
        <dbReference type="ARBA" id="ARBA00004377"/>
    </source>
</evidence>
<evidence type="ECO:0000256" key="4">
    <source>
        <dbReference type="ARBA" id="ARBA00016461"/>
    </source>
</evidence>
<evidence type="ECO:0000256" key="10">
    <source>
        <dbReference type="ARBA" id="ARBA00022989"/>
    </source>
</evidence>
<protein>
    <recommendedName>
        <fullName evidence="4 12">Heme exporter protein D</fullName>
    </recommendedName>
</protein>
<feature type="compositionally biased region" description="Basic and acidic residues" evidence="13">
    <location>
        <begin position="80"/>
        <end position="90"/>
    </location>
</feature>
<dbReference type="RefSeq" id="WP_116009280.1">
    <property type="nucleotide sequence ID" value="NZ_QUOU01000001.1"/>
</dbReference>